<feature type="transmembrane region" description="Helical" evidence="1">
    <location>
        <begin position="20"/>
        <end position="45"/>
    </location>
</feature>
<proteinExistence type="predicted"/>
<dbReference type="SUPFAM" id="SSF82866">
    <property type="entry name" value="Multidrug efflux transporter AcrB transmembrane domain"/>
    <property type="match status" value="1"/>
</dbReference>
<gene>
    <name evidence="2" type="ORF">ACFFGX_21280</name>
</gene>
<reference evidence="2 3" key="1">
    <citation type="submission" date="2024-09" db="EMBL/GenBank/DDBJ databases">
        <authorList>
            <person name="Sun Q."/>
            <person name="Mori K."/>
        </authorList>
    </citation>
    <scope>NUCLEOTIDE SEQUENCE [LARGE SCALE GENOMIC DNA]</scope>
    <source>
        <strain evidence="2 3">NCAIM B.01794</strain>
    </source>
</reference>
<comment type="caution">
    <text evidence="2">The sequence shown here is derived from an EMBL/GenBank/DDBJ whole genome shotgun (WGS) entry which is preliminary data.</text>
</comment>
<sequence>MLGLLPMALSHEIGSKTQRPQAIVVIGGLVMATLLTLVVVPALYVPGSARRGDPPEALRAFPTLSPCCARPAGRSEGRGSMPACAGMDGANAPRLWREAGRQWPGKASSTASAGLGPRQFHRLQVVPRAMDN</sequence>
<evidence type="ECO:0000313" key="3">
    <source>
        <dbReference type="Proteomes" id="UP001589891"/>
    </source>
</evidence>
<name>A0ABV6SR04_AZOPA</name>
<keyword evidence="1" id="KW-0812">Transmembrane</keyword>
<dbReference type="Gene3D" id="1.20.1640.10">
    <property type="entry name" value="Multidrug efflux transporter AcrB transmembrane domain"/>
    <property type="match status" value="1"/>
</dbReference>
<dbReference type="Proteomes" id="UP001589891">
    <property type="component" value="Unassembled WGS sequence"/>
</dbReference>
<dbReference type="PANTHER" id="PTHR32063:SF24">
    <property type="entry name" value="CATION EFFLUX SYSTEM (ACRB_ACRD_ACRF FAMILY)"/>
    <property type="match status" value="1"/>
</dbReference>
<organism evidence="2 3">
    <name type="scientific">Azorhizophilus paspali</name>
    <name type="common">Azotobacter paspali</name>
    <dbReference type="NCBI Taxonomy" id="69963"/>
    <lineage>
        <taxon>Bacteria</taxon>
        <taxon>Pseudomonadati</taxon>
        <taxon>Pseudomonadota</taxon>
        <taxon>Gammaproteobacteria</taxon>
        <taxon>Pseudomonadales</taxon>
        <taxon>Pseudomonadaceae</taxon>
        <taxon>Azorhizophilus</taxon>
    </lineage>
</organism>
<keyword evidence="1" id="KW-0472">Membrane</keyword>
<accession>A0ABV6SR04</accession>
<dbReference type="EMBL" id="JBHLSS010000142">
    <property type="protein sequence ID" value="MFC0711967.1"/>
    <property type="molecule type" value="Genomic_DNA"/>
</dbReference>
<protein>
    <submittedName>
        <fullName evidence="2">Efflux RND transporter permease subunit</fullName>
    </submittedName>
</protein>
<keyword evidence="3" id="KW-1185">Reference proteome</keyword>
<evidence type="ECO:0000313" key="2">
    <source>
        <dbReference type="EMBL" id="MFC0711967.1"/>
    </source>
</evidence>
<evidence type="ECO:0000256" key="1">
    <source>
        <dbReference type="SAM" id="Phobius"/>
    </source>
</evidence>
<dbReference type="PANTHER" id="PTHR32063">
    <property type="match status" value="1"/>
</dbReference>
<dbReference type="InterPro" id="IPR001036">
    <property type="entry name" value="Acrflvin-R"/>
</dbReference>
<keyword evidence="1" id="KW-1133">Transmembrane helix</keyword>
<dbReference type="Pfam" id="PF00873">
    <property type="entry name" value="ACR_tran"/>
    <property type="match status" value="1"/>
</dbReference>
<dbReference type="RefSeq" id="WP_376949166.1">
    <property type="nucleotide sequence ID" value="NZ_CP171449.1"/>
</dbReference>